<feature type="compositionally biased region" description="Basic and acidic residues" evidence="1">
    <location>
        <begin position="72"/>
        <end position="89"/>
    </location>
</feature>
<accession>A0ABN7WA32</accession>
<keyword evidence="3" id="KW-1185">Reference proteome</keyword>
<evidence type="ECO:0000256" key="1">
    <source>
        <dbReference type="SAM" id="MobiDB-lite"/>
    </source>
</evidence>
<organism evidence="2 3">
    <name type="scientific">Gigaspora margarita</name>
    <dbReference type="NCBI Taxonomy" id="4874"/>
    <lineage>
        <taxon>Eukaryota</taxon>
        <taxon>Fungi</taxon>
        <taxon>Fungi incertae sedis</taxon>
        <taxon>Mucoromycota</taxon>
        <taxon>Glomeromycotina</taxon>
        <taxon>Glomeromycetes</taxon>
        <taxon>Diversisporales</taxon>
        <taxon>Gigasporaceae</taxon>
        <taxon>Gigaspora</taxon>
    </lineage>
</organism>
<name>A0ABN7WA32_GIGMA</name>
<protein>
    <submittedName>
        <fullName evidence="2">32802_t:CDS:1</fullName>
    </submittedName>
</protein>
<dbReference type="EMBL" id="CAJVQB010034318">
    <property type="protein sequence ID" value="CAG8821007.1"/>
    <property type="molecule type" value="Genomic_DNA"/>
</dbReference>
<reference evidence="2 3" key="1">
    <citation type="submission" date="2021-06" db="EMBL/GenBank/DDBJ databases">
        <authorList>
            <person name="Kallberg Y."/>
            <person name="Tangrot J."/>
            <person name="Rosling A."/>
        </authorList>
    </citation>
    <scope>NUCLEOTIDE SEQUENCE [LARGE SCALE GENOMIC DNA]</scope>
    <source>
        <strain evidence="2 3">120-4 pot B 10/14</strain>
    </source>
</reference>
<evidence type="ECO:0000313" key="3">
    <source>
        <dbReference type="Proteomes" id="UP000789901"/>
    </source>
</evidence>
<feature type="non-terminal residue" evidence="2">
    <location>
        <position position="1"/>
    </location>
</feature>
<sequence>KANASPININNSTISGSGIGTIERGIFTSVSPKKRVQKETNPRKRANNATAQRIKKTKTAKGLSASDSFTDESQKFDEHGAEEESRSHTEIRAIASQHNPPYEVPSFSSDFTTPPTNADIDVAKTIDSIPVTEDDRPEDATVDDAGKITSDESESPTAEKAEKSKTILSWEHVVDKIKISDKSNHDWLVNGYNISKDFRNFQIHTVGILKNNPTLSYATDVDKILPLTPVTLPIRVQLIIMEYNNLLTDRKVLREKWRQNWAKCDASMTEREANIFECVQLVTRNFFLNISSLSSTSNNVMDEDTFVHRYCHLMLEEIFNVTNYKLFWANGESSSSKERRRSDGKKHGRKPDFRLTFGEKNEIVFGEIKPPCAANNVINHALIKLGEFMKGSLDSLHEQFGYSQCSETFGIIIKGCQVELFGMDLAFDGLYRFKKVGRALLPTEDANFLNIVSVISNFYSLLEKADRSIEELNRPSTPTGQSYHRESNSSPHKVHIPVLKISPPALSD</sequence>
<feature type="compositionally biased region" description="Polar residues" evidence="1">
    <location>
        <begin position="1"/>
        <end position="16"/>
    </location>
</feature>
<feature type="region of interest" description="Disordered" evidence="1">
    <location>
        <begin position="127"/>
        <end position="163"/>
    </location>
</feature>
<gene>
    <name evidence="2" type="ORF">GMARGA_LOCUS27725</name>
</gene>
<proteinExistence type="predicted"/>
<feature type="region of interest" description="Disordered" evidence="1">
    <location>
        <begin position="1"/>
        <end position="89"/>
    </location>
</feature>
<comment type="caution">
    <text evidence="2">The sequence shown here is derived from an EMBL/GenBank/DDBJ whole genome shotgun (WGS) entry which is preliminary data.</text>
</comment>
<dbReference type="Proteomes" id="UP000789901">
    <property type="component" value="Unassembled WGS sequence"/>
</dbReference>
<evidence type="ECO:0000313" key="2">
    <source>
        <dbReference type="EMBL" id="CAG8821007.1"/>
    </source>
</evidence>
<feature type="region of interest" description="Disordered" evidence="1">
    <location>
        <begin position="472"/>
        <end position="492"/>
    </location>
</feature>